<evidence type="ECO:0000313" key="4">
    <source>
        <dbReference type="EMBL" id="MCM1990259.1"/>
    </source>
</evidence>
<evidence type="ECO:0000313" key="5">
    <source>
        <dbReference type="Proteomes" id="UP001056429"/>
    </source>
</evidence>
<dbReference type="RefSeq" id="WP_250859297.1">
    <property type="nucleotide sequence ID" value="NZ_JAGSOJ010000002.1"/>
</dbReference>
<dbReference type="Pfam" id="PF20578">
    <property type="entry name" value="aBig_2"/>
    <property type="match status" value="1"/>
</dbReference>
<dbReference type="Gene3D" id="2.60.40.1220">
    <property type="match status" value="7"/>
</dbReference>
<evidence type="ECO:0000259" key="3">
    <source>
        <dbReference type="Pfam" id="PF20578"/>
    </source>
</evidence>
<reference evidence="4" key="2">
    <citation type="submission" date="2021-04" db="EMBL/GenBank/DDBJ databases">
        <authorList>
            <person name="Dong X."/>
        </authorList>
    </citation>
    <scope>NUCLEOTIDE SEQUENCE</scope>
    <source>
        <strain evidence="4">ZWT</strain>
    </source>
</reference>
<reference evidence="4" key="1">
    <citation type="journal article" date="2021" name="mSystems">
        <title>Bacteria and Archaea Synergistically Convert Glycine Betaine to Biogenic Methane in the Formosa Cold Seep of the South China Sea.</title>
        <authorList>
            <person name="Li L."/>
            <person name="Zhang W."/>
            <person name="Zhang S."/>
            <person name="Song L."/>
            <person name="Sun Q."/>
            <person name="Zhang H."/>
            <person name="Xiang H."/>
            <person name="Dong X."/>
        </authorList>
    </citation>
    <scope>NUCLEOTIDE SEQUENCE</scope>
    <source>
        <strain evidence="4">ZWT</strain>
    </source>
</reference>
<protein>
    <recommendedName>
        <fullName evidence="3">Atrophied bacterial Ig domain-containing protein</fullName>
    </recommendedName>
</protein>
<sequence>MNGKKITSSVLAAIMLAGTTNVFAAMPDKSVVIGEKAFAFKYANADENKKEILDAMKNKGEGSIYVKAMNKWYNNDNSILEDTSVIPAVVYTNVEGETADYEAADGEVSNGVSDEFEVVDVSAISNTKIKVELKEEVEAVSTAGFQIVKKGTEDVVEVIDATVEGDVVILTTDAMDAGQAYTITANEVSKNFTGIAKKTSAPTVKTVNCVDTERVEISFDMPLDRETAEDVANYTLNKDATVLEAKLSGSRKTVTLTTEGVTKNKMFILKIADVLSADDVKVAKTSRNFVGKVDTLAATISKVVPVNNTRIEVLFSDVNGVDKESAENVSNYTIKTGTTELEIESIEAVLNTDTYLYDKVIIVTEAQTAGKKYTVEIDNLKDGSVAENINKKALKGTFYGRVADKTSPSVDPASVEVLSNTKVRFTINETNALDYGTVLDLNNYEFNNDLEVLNVEVEDQDEPYTTSGRTVILTTSEQTKSKSYTLTVKGISDEFGNAMKTVGSSYRKYYFVGKGDDVTPPHITNVKVSNNTIVYLTFNEVVNKEAAEDPTNYDIAEIYGSHDIGSPISATVTSSGKGKVVKLVMASQKVNKTYGITINNIADASGNETVDAYGEFIGKRVENDNERPEMLYAEALHKDEVWVYMSEAVDTSSTEFTAENLSDHTTVVFELASSRDDDTLLVFKPKTGTLVNNATYKITDLRGVTDPTGNTLRYVAAEAPIKFIGTTRANIAPEVVNWEQRDAKTVRVYFNEEVQVTGTLGTVVISGNDTPTAYYQGSDKTYVDFIVGTNYDYNKTTEMNFSNIITDMAGTAAKDEKTPIVPYIIDEEKPVIANVYADDNTNIVVEYDEKISSYSLRKKGINPILGNYRVSYDEDNVTKYVNIKSVYRYSDTKVGLETSTPLSATIVYKLVPINGVKDIAGNLSSVRDVEHIFTGSEVINSDYIKGVKIVNGTTINVGGPVTSVKEVLANDTLSGDLVASTDSDDNVTLTVPLVSGSTYRVSTANDSCDFDGIVQNGGLRVVRNDSTAAEITYAGLSTANHTVTVYNVADLTPETVTVVGDRLIIAKGDVAANDKLYVVVKDNAANNVLYAANVTVEAGDVANPDQYYVDSAKTGLDYAGFTFTASEDKDTVKGNITLPETATIDGQTVAIAWAETADTSNVAAYATGTVTITQSATDDVNEVVTLTATLTKGTISETKEFTFTVLEGKAPTVTSSILEQADSADDAKIALAEGDSHVFTFSEALDASSVTAVENALAIAGTNADKVTKTWNADNTALTVALADDADAGTTLVAEITVTGNVTANITDAAGNTTSDAILITDN</sequence>
<gene>
    <name evidence="4" type="ORF">KDK92_10985</name>
</gene>
<feature type="chain" id="PRO_5039896712" description="Atrophied bacterial Ig domain-containing protein" evidence="2">
    <location>
        <begin position="25"/>
        <end position="1323"/>
    </location>
</feature>
<dbReference type="InterPro" id="IPR046780">
    <property type="entry name" value="aBig_2"/>
</dbReference>
<name>A0A9J6P158_9CLOT</name>
<organism evidence="4 5">
    <name type="scientific">Oceanirhabdus seepicola</name>
    <dbReference type="NCBI Taxonomy" id="2828781"/>
    <lineage>
        <taxon>Bacteria</taxon>
        <taxon>Bacillati</taxon>
        <taxon>Bacillota</taxon>
        <taxon>Clostridia</taxon>
        <taxon>Eubacteriales</taxon>
        <taxon>Clostridiaceae</taxon>
        <taxon>Oceanirhabdus</taxon>
    </lineage>
</organism>
<evidence type="ECO:0000256" key="1">
    <source>
        <dbReference type="ARBA" id="ARBA00022729"/>
    </source>
</evidence>
<feature type="signal peptide" evidence="2">
    <location>
        <begin position="1"/>
        <end position="24"/>
    </location>
</feature>
<dbReference type="Proteomes" id="UP001056429">
    <property type="component" value="Unassembled WGS sequence"/>
</dbReference>
<dbReference type="InterPro" id="IPR014755">
    <property type="entry name" value="Cu-Rt/internalin_Ig-like"/>
</dbReference>
<keyword evidence="1 2" id="KW-0732">Signal</keyword>
<accession>A0A9J6P158</accession>
<feature type="domain" description="Atrophied bacterial Ig" evidence="3">
    <location>
        <begin position="1121"/>
        <end position="1207"/>
    </location>
</feature>
<evidence type="ECO:0000256" key="2">
    <source>
        <dbReference type="SAM" id="SignalP"/>
    </source>
</evidence>
<comment type="caution">
    <text evidence="4">The sequence shown here is derived from an EMBL/GenBank/DDBJ whole genome shotgun (WGS) entry which is preliminary data.</text>
</comment>
<keyword evidence="5" id="KW-1185">Reference proteome</keyword>
<proteinExistence type="predicted"/>
<dbReference type="EMBL" id="JAGSOJ010000002">
    <property type="protein sequence ID" value="MCM1990259.1"/>
    <property type="molecule type" value="Genomic_DNA"/>
</dbReference>